<protein>
    <submittedName>
        <fullName evidence="2">Reverse transcriptase domain-containing protein</fullName>
    </submittedName>
</protein>
<sequence>MNLTNVRKDIDRMEQIENNVPPEMIAIAYVQELHGNNADFKRRFSIIDHISAVMQAVKRCGECKIPLRPLFVDFKKAFDSHAY</sequence>
<dbReference type="AlphaFoldDB" id="A0A0M3HXV8"/>
<organism evidence="1 2">
    <name type="scientific">Ascaris lumbricoides</name>
    <name type="common">Giant roundworm</name>
    <dbReference type="NCBI Taxonomy" id="6252"/>
    <lineage>
        <taxon>Eukaryota</taxon>
        <taxon>Metazoa</taxon>
        <taxon>Ecdysozoa</taxon>
        <taxon>Nematoda</taxon>
        <taxon>Chromadorea</taxon>
        <taxon>Rhabditida</taxon>
        <taxon>Spirurina</taxon>
        <taxon>Ascaridomorpha</taxon>
        <taxon>Ascaridoidea</taxon>
        <taxon>Ascarididae</taxon>
        <taxon>Ascaris</taxon>
    </lineage>
</organism>
<reference evidence="2" key="1">
    <citation type="submission" date="2017-02" db="UniProtKB">
        <authorList>
            <consortium name="WormBaseParasite"/>
        </authorList>
    </citation>
    <scope>IDENTIFICATION</scope>
</reference>
<evidence type="ECO:0000313" key="1">
    <source>
        <dbReference type="Proteomes" id="UP000036681"/>
    </source>
</evidence>
<dbReference type="Proteomes" id="UP000036681">
    <property type="component" value="Unplaced"/>
</dbReference>
<keyword evidence="1" id="KW-1185">Reference proteome</keyword>
<evidence type="ECO:0000313" key="2">
    <source>
        <dbReference type="WBParaSite" id="ALUE_0000823201-mRNA-1"/>
    </source>
</evidence>
<name>A0A0M3HXV8_ASCLU</name>
<dbReference type="WBParaSite" id="ALUE_0000823201-mRNA-1">
    <property type="protein sequence ID" value="ALUE_0000823201-mRNA-1"/>
    <property type="gene ID" value="ALUE_0000823201"/>
</dbReference>
<proteinExistence type="predicted"/>
<accession>A0A0M3HXV8</accession>